<dbReference type="OMA" id="IEESSMF"/>
<dbReference type="EMBL" id="KE720798">
    <property type="protein sequence ID" value="ERF75807.1"/>
    <property type="molecule type" value="Genomic_DNA"/>
</dbReference>
<comment type="similarity">
    <text evidence="4">Belongs to the neutral sphingomyelinase family.</text>
</comment>
<keyword evidence="17" id="KW-1185">Reference proteome</keyword>
<dbReference type="GeneID" id="19236692"/>
<dbReference type="InterPro" id="IPR038772">
    <property type="entry name" value="Sph/SMPD2-like"/>
</dbReference>
<evidence type="ECO:0000313" key="16">
    <source>
        <dbReference type="EMBL" id="ERF75807.1"/>
    </source>
</evidence>
<sequence length="589" mass="66364">MAPIATTQPKNHNRSTSTYQNDSSHETRKGNGNENGMSISMQSLPQARKTKQQDQHEQNPPSIPSEDLQPRIRILTHNIWALKHISPYRPERLTHIAHLIATSPNPPDIICLQECWTYPNYALLRRLLSPRYRHGKFYHSGCFGGGLVILSKWRIVETEMVPYALNGRPSAFWRGDWFVGKGVAVARIALPRKFCRRDDDAAQARYLEVFNTHLHAPYNEGKEGKDTYSVHRVAQAWQIARMMRHALERGNLVVACGDFNMSPGGIECAVIQHQTRGLMRDVWQERFPDSSWGAWIEERERERLRELSGKGGLGKSRTGPPTVEETLLKHGHTCDSVFNTWRWEKRAQRDLLKKGIDRVVGLHEEDPRAKRLDYVFFGDGSNPRGRVGSRDGNGEWTVKEASIRMTERHPDLKCSLSDHFAVETEIAWTTTPGRIRDEQNGNTITPIDKTLSSYPLDIPKILTLLRRRRCIHFLASIVITLSCFVAVRFSPANYVSCILLVLSSLGLMAGTVDGLIGLLFGGWELRALKEWEGEVRRGISGGMGMEMGLEGGGVGNHGLDGVGDEDGGGGWQFDGGEEVEMGRVKDWWS</sequence>
<evidence type="ECO:0000259" key="15">
    <source>
        <dbReference type="Pfam" id="PF03372"/>
    </source>
</evidence>
<dbReference type="eggNOG" id="KOG3873">
    <property type="taxonomic scope" value="Eukaryota"/>
</dbReference>
<keyword evidence="10 14" id="KW-1133">Transmembrane helix</keyword>
<evidence type="ECO:0000256" key="3">
    <source>
        <dbReference type="ARBA" id="ARBA00004991"/>
    </source>
</evidence>
<evidence type="ECO:0000256" key="6">
    <source>
        <dbReference type="ARBA" id="ARBA00022723"/>
    </source>
</evidence>
<dbReference type="GO" id="GO:0046872">
    <property type="term" value="F:metal ion binding"/>
    <property type="evidence" value="ECO:0007669"/>
    <property type="project" value="UniProtKB-KW"/>
</dbReference>
<dbReference type="Proteomes" id="UP000019373">
    <property type="component" value="Unassembled WGS sequence"/>
</dbReference>
<feature type="transmembrane region" description="Helical" evidence="14">
    <location>
        <begin position="470"/>
        <end position="487"/>
    </location>
</feature>
<keyword evidence="5 14" id="KW-0812">Transmembrane</keyword>
<reference evidence="17" key="1">
    <citation type="journal article" date="2014" name="BMC Genomics">
        <title>Genome characteristics reveal the impact of lichenization on lichen-forming fungus Endocarpon pusillum Hedwig (Verrucariales, Ascomycota).</title>
        <authorList>
            <person name="Wang Y.-Y."/>
            <person name="Liu B."/>
            <person name="Zhang X.-Y."/>
            <person name="Zhou Q.-M."/>
            <person name="Zhang T."/>
            <person name="Li H."/>
            <person name="Yu Y.-F."/>
            <person name="Zhang X.-L."/>
            <person name="Hao X.-Y."/>
            <person name="Wang M."/>
            <person name="Wang L."/>
            <person name="Wei J.-C."/>
        </authorList>
    </citation>
    <scope>NUCLEOTIDE SEQUENCE [LARGE SCALE GENOMIC DNA]</scope>
    <source>
        <strain evidence="17">Z07020 / HMAS-L-300199</strain>
    </source>
</reference>
<dbReference type="InterPro" id="IPR036691">
    <property type="entry name" value="Endo/exonu/phosph_ase_sf"/>
</dbReference>
<organism evidence="16 17">
    <name type="scientific">Endocarpon pusillum (strain Z07020 / HMAS-L-300199)</name>
    <name type="common">Lichen-forming fungus</name>
    <dbReference type="NCBI Taxonomy" id="1263415"/>
    <lineage>
        <taxon>Eukaryota</taxon>
        <taxon>Fungi</taxon>
        <taxon>Dikarya</taxon>
        <taxon>Ascomycota</taxon>
        <taxon>Pezizomycotina</taxon>
        <taxon>Eurotiomycetes</taxon>
        <taxon>Chaetothyriomycetidae</taxon>
        <taxon>Verrucariales</taxon>
        <taxon>Verrucariaceae</taxon>
        <taxon>Endocarpon</taxon>
    </lineage>
</organism>
<evidence type="ECO:0000256" key="10">
    <source>
        <dbReference type="ARBA" id="ARBA00022989"/>
    </source>
</evidence>
<evidence type="ECO:0000256" key="4">
    <source>
        <dbReference type="ARBA" id="ARBA00006335"/>
    </source>
</evidence>
<comment type="subcellular location">
    <subcellularLocation>
        <location evidence="1">Membrane</location>
        <topology evidence="1">Multi-pass membrane protein</topology>
    </subcellularLocation>
</comment>
<dbReference type="HOGENOM" id="CLU_034001_0_0_1"/>
<evidence type="ECO:0000256" key="2">
    <source>
        <dbReference type="ARBA" id="ARBA00004760"/>
    </source>
</evidence>
<keyword evidence="7" id="KW-0378">Hydrolase</keyword>
<evidence type="ECO:0000256" key="7">
    <source>
        <dbReference type="ARBA" id="ARBA00022801"/>
    </source>
</evidence>
<name>U1GDX4_ENDPU</name>
<evidence type="ECO:0000256" key="12">
    <source>
        <dbReference type="ARBA" id="ARBA00023136"/>
    </source>
</evidence>
<keyword evidence="11" id="KW-0443">Lipid metabolism</keyword>
<keyword evidence="12 14" id="KW-0472">Membrane</keyword>
<dbReference type="GO" id="GO:0016020">
    <property type="term" value="C:membrane"/>
    <property type="evidence" value="ECO:0007669"/>
    <property type="project" value="UniProtKB-SubCell"/>
</dbReference>
<dbReference type="SUPFAM" id="SSF56219">
    <property type="entry name" value="DNase I-like"/>
    <property type="match status" value="1"/>
</dbReference>
<dbReference type="InterPro" id="IPR005135">
    <property type="entry name" value="Endo/exonuclease/phosphatase"/>
</dbReference>
<dbReference type="OrthoDB" id="387657at2759"/>
<comment type="pathway">
    <text evidence="3">Sphingolipid metabolism.</text>
</comment>
<feature type="transmembrane region" description="Helical" evidence="14">
    <location>
        <begin position="493"/>
        <end position="520"/>
    </location>
</feature>
<keyword evidence="8" id="KW-0460">Magnesium</keyword>
<protein>
    <recommendedName>
        <fullName evidence="15">Endonuclease/exonuclease/phosphatase domain-containing protein</fullName>
    </recommendedName>
</protein>
<dbReference type="PANTHER" id="PTHR16320">
    <property type="entry name" value="SPHINGOMYELINASE FAMILY MEMBER"/>
    <property type="match status" value="1"/>
</dbReference>
<dbReference type="Pfam" id="PF03372">
    <property type="entry name" value="Exo_endo_phos"/>
    <property type="match status" value="1"/>
</dbReference>
<dbReference type="Gene3D" id="3.60.10.10">
    <property type="entry name" value="Endonuclease/exonuclease/phosphatase"/>
    <property type="match status" value="1"/>
</dbReference>
<dbReference type="PANTHER" id="PTHR16320:SF24">
    <property type="entry name" value="PHOSPHODIESTERASE, PUTATIVE-RELATED"/>
    <property type="match status" value="1"/>
</dbReference>
<keyword evidence="6" id="KW-0479">Metal-binding</keyword>
<feature type="region of interest" description="Disordered" evidence="13">
    <location>
        <begin position="1"/>
        <end position="68"/>
    </location>
</feature>
<proteinExistence type="inferred from homology"/>
<evidence type="ECO:0000256" key="8">
    <source>
        <dbReference type="ARBA" id="ARBA00022842"/>
    </source>
</evidence>
<evidence type="ECO:0000256" key="11">
    <source>
        <dbReference type="ARBA" id="ARBA00023098"/>
    </source>
</evidence>
<dbReference type="GO" id="GO:0004767">
    <property type="term" value="F:sphingomyelin phosphodiesterase activity"/>
    <property type="evidence" value="ECO:0007669"/>
    <property type="project" value="InterPro"/>
</dbReference>
<evidence type="ECO:0000256" key="1">
    <source>
        <dbReference type="ARBA" id="ARBA00004141"/>
    </source>
</evidence>
<keyword evidence="9" id="KW-0746">Sphingolipid metabolism</keyword>
<evidence type="ECO:0000256" key="13">
    <source>
        <dbReference type="SAM" id="MobiDB-lite"/>
    </source>
</evidence>
<feature type="domain" description="Endonuclease/exonuclease/phosphatase" evidence="15">
    <location>
        <begin position="75"/>
        <end position="419"/>
    </location>
</feature>
<feature type="compositionally biased region" description="Polar residues" evidence="13">
    <location>
        <begin position="1"/>
        <end position="22"/>
    </location>
</feature>
<evidence type="ECO:0000256" key="9">
    <source>
        <dbReference type="ARBA" id="ARBA00022919"/>
    </source>
</evidence>
<evidence type="ECO:0000256" key="5">
    <source>
        <dbReference type="ARBA" id="ARBA00022692"/>
    </source>
</evidence>
<gene>
    <name evidence="16" type="ORF">EPUS_01637</name>
</gene>
<evidence type="ECO:0000313" key="17">
    <source>
        <dbReference type="Proteomes" id="UP000019373"/>
    </source>
</evidence>
<accession>U1GDX4</accession>
<dbReference type="AlphaFoldDB" id="U1GDX4"/>
<dbReference type="RefSeq" id="XP_007786965.1">
    <property type="nucleotide sequence ID" value="XM_007788775.1"/>
</dbReference>
<feature type="compositionally biased region" description="Polar residues" evidence="13">
    <location>
        <begin position="32"/>
        <end position="45"/>
    </location>
</feature>
<dbReference type="GO" id="GO:0006665">
    <property type="term" value="P:sphingolipid metabolic process"/>
    <property type="evidence" value="ECO:0007669"/>
    <property type="project" value="UniProtKB-KW"/>
</dbReference>
<evidence type="ECO:0000256" key="14">
    <source>
        <dbReference type="SAM" id="Phobius"/>
    </source>
</evidence>
<comment type="pathway">
    <text evidence="2">Lipid metabolism; sphingolipid metabolism.</text>
</comment>